<dbReference type="Proteomes" id="UP000034291">
    <property type="component" value="Unassembled WGS sequence"/>
</dbReference>
<feature type="transmembrane region" description="Helical" evidence="1">
    <location>
        <begin position="139"/>
        <end position="160"/>
    </location>
</feature>
<reference evidence="2 3" key="1">
    <citation type="submission" date="2015-02" db="EMBL/GenBank/DDBJ databases">
        <title>Draft Genome Sequences of Two Closely-Related Aflatoxigenic Aspergillus Species Obtained from the Cote d'Ivoire.</title>
        <authorList>
            <person name="Moore G.G."/>
            <person name="Beltz S.B."/>
            <person name="Mack B.M."/>
        </authorList>
    </citation>
    <scope>NUCLEOTIDE SEQUENCE [LARGE SCALE GENOMIC DNA]</scope>
    <source>
        <strain evidence="2 3">SRRC1468</strain>
    </source>
</reference>
<evidence type="ECO:0000313" key="2">
    <source>
        <dbReference type="EMBL" id="KKK23742.1"/>
    </source>
</evidence>
<evidence type="ECO:0000256" key="1">
    <source>
        <dbReference type="SAM" id="Phobius"/>
    </source>
</evidence>
<proteinExistence type="predicted"/>
<keyword evidence="1" id="KW-0472">Membrane</keyword>
<keyword evidence="1" id="KW-1133">Transmembrane helix</keyword>
<organism evidence="2 3">
    <name type="scientific">Aspergillus rambellii</name>
    <dbReference type="NCBI Taxonomy" id="308745"/>
    <lineage>
        <taxon>Eukaryota</taxon>
        <taxon>Fungi</taxon>
        <taxon>Dikarya</taxon>
        <taxon>Ascomycota</taxon>
        <taxon>Pezizomycotina</taxon>
        <taxon>Eurotiomycetes</taxon>
        <taxon>Eurotiomycetidae</taxon>
        <taxon>Eurotiales</taxon>
        <taxon>Aspergillaceae</taxon>
        <taxon>Aspergillus</taxon>
        <taxon>Aspergillus subgen. Nidulantes</taxon>
    </lineage>
</organism>
<protein>
    <submittedName>
        <fullName evidence="2">Uncharacterized protein</fullName>
    </submittedName>
</protein>
<dbReference type="EMBL" id="JZBS01001193">
    <property type="protein sequence ID" value="KKK23742.1"/>
    <property type="molecule type" value="Genomic_DNA"/>
</dbReference>
<comment type="caution">
    <text evidence="2">The sequence shown here is derived from an EMBL/GenBank/DDBJ whole genome shotgun (WGS) entry which is preliminary data.</text>
</comment>
<sequence length="230" mass="25469">MGQKISAVNGVKSDNYFEPGNAINQIWYGDVEMISRLPFGDTDMGQAGWASGFPKIPWHDFIIPLKRDLNTTTVDNPAAGCCPISLIRHDLVLGVFIYCLGVTAIAIFTSHILKFPADIRRVIPRYSPDITYTRSRARLHAGAVLFSTLYLVVGLVALWLEYSSWSVLIHVFNLSKKVAVSMMLVYMAARGAGLGLAIEVTVELWHDWRRTIGNPGYGKGKSHACEDDIP</sequence>
<dbReference type="AlphaFoldDB" id="A0A0F8XJN3"/>
<dbReference type="OrthoDB" id="4486746at2759"/>
<gene>
    <name evidence="2" type="ORF">ARAM_007551</name>
</gene>
<name>A0A0F8XJN3_9EURO</name>
<accession>A0A0F8XJN3</accession>
<feature type="transmembrane region" description="Helical" evidence="1">
    <location>
        <begin position="91"/>
        <end position="113"/>
    </location>
</feature>
<feature type="transmembrane region" description="Helical" evidence="1">
    <location>
        <begin position="180"/>
        <end position="202"/>
    </location>
</feature>
<evidence type="ECO:0000313" key="3">
    <source>
        <dbReference type="Proteomes" id="UP000034291"/>
    </source>
</evidence>
<keyword evidence="1" id="KW-0812">Transmembrane</keyword>
<keyword evidence="3" id="KW-1185">Reference proteome</keyword>